<dbReference type="AlphaFoldDB" id="A0A6S6WKR2"/>
<accession>A0A6S6WKR2</accession>
<dbReference type="InterPro" id="IPR001387">
    <property type="entry name" value="Cro/C1-type_HTH"/>
</dbReference>
<dbReference type="SUPFAM" id="SSF47413">
    <property type="entry name" value="lambda repressor-like DNA-binding domains"/>
    <property type="match status" value="1"/>
</dbReference>
<organism evidence="2 3">
    <name type="scientific">Pseudidiomarina piscicola</name>
    <dbReference type="NCBI Taxonomy" id="2614830"/>
    <lineage>
        <taxon>Bacteria</taxon>
        <taxon>Pseudomonadati</taxon>
        <taxon>Pseudomonadota</taxon>
        <taxon>Gammaproteobacteria</taxon>
        <taxon>Alteromonadales</taxon>
        <taxon>Idiomarinaceae</taxon>
        <taxon>Pseudidiomarina</taxon>
    </lineage>
</organism>
<reference evidence="2 3" key="1">
    <citation type="submission" date="2020-02" db="EMBL/GenBank/DDBJ databases">
        <authorList>
            <person name="Rodrigo-Torres L."/>
            <person name="Arahal R. D."/>
            <person name="Lucena T."/>
        </authorList>
    </citation>
    <scope>NUCLEOTIDE SEQUENCE [LARGE SCALE GENOMIC DNA]</scope>
    <source>
        <strain evidence="2 3">CECT 9734</strain>
    </source>
</reference>
<sequence>MRDLAAKLGVPHSFVGKVEQCERRLDLIEFIEYCEALDLDPANGVRIVRKR</sequence>
<evidence type="ECO:0000313" key="2">
    <source>
        <dbReference type="EMBL" id="CAB0151378.1"/>
    </source>
</evidence>
<dbReference type="InterPro" id="IPR010982">
    <property type="entry name" value="Lambda_DNA-bd_dom_sf"/>
</dbReference>
<keyword evidence="3" id="KW-1185">Reference proteome</keyword>
<proteinExistence type="predicted"/>
<protein>
    <recommendedName>
        <fullName evidence="1">HTH cro/C1-type domain-containing protein</fullName>
    </recommendedName>
</protein>
<dbReference type="PROSITE" id="PS50943">
    <property type="entry name" value="HTH_CROC1"/>
    <property type="match status" value="1"/>
</dbReference>
<dbReference type="EMBL" id="CADCXY010000004">
    <property type="protein sequence ID" value="CAB0151378.1"/>
    <property type="molecule type" value="Genomic_DNA"/>
</dbReference>
<evidence type="ECO:0000259" key="1">
    <source>
        <dbReference type="PROSITE" id="PS50943"/>
    </source>
</evidence>
<dbReference type="Gene3D" id="1.10.260.40">
    <property type="entry name" value="lambda repressor-like DNA-binding domains"/>
    <property type="match status" value="1"/>
</dbReference>
<evidence type="ECO:0000313" key="3">
    <source>
        <dbReference type="Proteomes" id="UP000481517"/>
    </source>
</evidence>
<dbReference type="GO" id="GO:0003677">
    <property type="term" value="F:DNA binding"/>
    <property type="evidence" value="ECO:0007669"/>
    <property type="project" value="InterPro"/>
</dbReference>
<feature type="domain" description="HTH cro/C1-type" evidence="1">
    <location>
        <begin position="1"/>
        <end position="44"/>
    </location>
</feature>
<dbReference type="Proteomes" id="UP000481517">
    <property type="component" value="Unassembled WGS sequence"/>
</dbReference>
<gene>
    <name evidence="2" type="ORF">PSI9734_01766</name>
</gene>
<name>A0A6S6WKR2_9GAMM</name>